<dbReference type="Gene3D" id="3.30.450.40">
    <property type="match status" value="1"/>
</dbReference>
<keyword evidence="1" id="KW-0805">Transcription regulation</keyword>
<evidence type="ECO:0000259" key="3">
    <source>
        <dbReference type="Pfam" id="PF14215"/>
    </source>
</evidence>
<dbReference type="InterPro" id="IPR029016">
    <property type="entry name" value="GAF-like_dom_sf"/>
</dbReference>
<gene>
    <name evidence="4" type="ORF">NJ959_03365</name>
</gene>
<protein>
    <submittedName>
        <fullName evidence="4">GAF domain-containing protein</fullName>
    </submittedName>
</protein>
<dbReference type="AlphaFoldDB" id="A0AAE3KMC4"/>
<keyword evidence="2" id="KW-0804">Transcription</keyword>
<comment type="caution">
    <text evidence="4">The sequence shown here is derived from an EMBL/GenBank/DDBJ whole genome shotgun (WGS) entry which is preliminary data.</text>
</comment>
<evidence type="ECO:0000313" key="4">
    <source>
        <dbReference type="EMBL" id="MCP2727513.1"/>
    </source>
</evidence>
<evidence type="ECO:0000256" key="2">
    <source>
        <dbReference type="ARBA" id="ARBA00023163"/>
    </source>
</evidence>
<dbReference type="SUPFAM" id="SSF55781">
    <property type="entry name" value="GAF domain-like"/>
    <property type="match status" value="1"/>
</dbReference>
<dbReference type="Proteomes" id="UP001204953">
    <property type="component" value="Unassembled WGS sequence"/>
</dbReference>
<sequence>MNLNSAIIKICESTDWHYGEVWLPEEDDTILNLSDFRCISPQNSSERLAWEQFWECSKEFILSPGEGLPGRVWVSQKPEWISDVSVESETYFLRNKIAQAFGVKTALGIPIIANHRVESVLVFFMLESRSRDENIIKLVFTIITNQLSQD</sequence>
<organism evidence="4 5">
    <name type="scientific">Limnofasciculus baicalensis BBK-W-15</name>
    <dbReference type="NCBI Taxonomy" id="2699891"/>
    <lineage>
        <taxon>Bacteria</taxon>
        <taxon>Bacillati</taxon>
        <taxon>Cyanobacteriota</taxon>
        <taxon>Cyanophyceae</taxon>
        <taxon>Coleofasciculales</taxon>
        <taxon>Coleofasciculaceae</taxon>
        <taxon>Limnofasciculus</taxon>
        <taxon>Limnofasciculus baicalensis</taxon>
    </lineage>
</organism>
<accession>A0AAE3KMC4</accession>
<dbReference type="Pfam" id="PF14215">
    <property type="entry name" value="bHLH-MYC_N"/>
    <property type="match status" value="1"/>
</dbReference>
<dbReference type="InterPro" id="IPR025610">
    <property type="entry name" value="MYC/MYB_N"/>
</dbReference>
<reference evidence="4" key="1">
    <citation type="submission" date="2022-06" db="EMBL/GenBank/DDBJ databases">
        <title>New cyanobacteria of genus Symplocastrum in benthos of Lake Baikal.</title>
        <authorList>
            <person name="Sorokovikova E."/>
            <person name="Tikhonova I."/>
            <person name="Krasnopeev A."/>
            <person name="Evseev P."/>
            <person name="Gladkikh A."/>
            <person name="Belykh O."/>
        </authorList>
    </citation>
    <scope>NUCLEOTIDE SEQUENCE</scope>
    <source>
        <strain evidence="4">BBK-W-15</strain>
    </source>
</reference>
<proteinExistence type="predicted"/>
<evidence type="ECO:0000313" key="5">
    <source>
        <dbReference type="Proteomes" id="UP001204953"/>
    </source>
</evidence>
<keyword evidence="5" id="KW-1185">Reference proteome</keyword>
<evidence type="ECO:0000256" key="1">
    <source>
        <dbReference type="ARBA" id="ARBA00023015"/>
    </source>
</evidence>
<feature type="domain" description="Transcription factor MYC/MYB N-terminal" evidence="3">
    <location>
        <begin position="56"/>
        <end position="111"/>
    </location>
</feature>
<name>A0AAE3KMC4_9CYAN</name>
<dbReference type="EMBL" id="JAMZMM010000017">
    <property type="protein sequence ID" value="MCP2727513.1"/>
    <property type="molecule type" value="Genomic_DNA"/>
</dbReference>